<accession>A0A8X6IZF2</accession>
<evidence type="ECO:0000313" key="2">
    <source>
        <dbReference type="Proteomes" id="UP000887013"/>
    </source>
</evidence>
<proteinExistence type="predicted"/>
<keyword evidence="2" id="KW-1185">Reference proteome</keyword>
<dbReference type="EMBL" id="BMAW01000103">
    <property type="protein sequence ID" value="GFS67491.1"/>
    <property type="molecule type" value="Genomic_DNA"/>
</dbReference>
<gene>
    <name evidence="1" type="ORF">NPIL_154161</name>
</gene>
<name>A0A8X6IZF2_NEPPI</name>
<evidence type="ECO:0000313" key="1">
    <source>
        <dbReference type="EMBL" id="GFS67491.1"/>
    </source>
</evidence>
<protein>
    <submittedName>
        <fullName evidence="1">Uncharacterized protein</fullName>
    </submittedName>
</protein>
<comment type="caution">
    <text evidence="1">The sequence shown here is derived from an EMBL/GenBank/DDBJ whole genome shotgun (WGS) entry which is preliminary data.</text>
</comment>
<sequence length="105" mass="11886">MKLQSNRPSCALKFTLFRNLQSLEYSPSQTSWTHGLQRPKNRAFFRHESTLNSLEKCICSCGTSKLSRPRITGIGSDAPFIVQIQSGSRPWYNWCNIITRGTCSG</sequence>
<dbReference type="AlphaFoldDB" id="A0A8X6IZF2"/>
<organism evidence="1 2">
    <name type="scientific">Nephila pilipes</name>
    <name type="common">Giant wood spider</name>
    <name type="synonym">Nephila maculata</name>
    <dbReference type="NCBI Taxonomy" id="299642"/>
    <lineage>
        <taxon>Eukaryota</taxon>
        <taxon>Metazoa</taxon>
        <taxon>Ecdysozoa</taxon>
        <taxon>Arthropoda</taxon>
        <taxon>Chelicerata</taxon>
        <taxon>Arachnida</taxon>
        <taxon>Araneae</taxon>
        <taxon>Araneomorphae</taxon>
        <taxon>Entelegynae</taxon>
        <taxon>Araneoidea</taxon>
        <taxon>Nephilidae</taxon>
        <taxon>Nephila</taxon>
    </lineage>
</organism>
<reference evidence="1" key="1">
    <citation type="submission" date="2020-08" db="EMBL/GenBank/DDBJ databases">
        <title>Multicomponent nature underlies the extraordinary mechanical properties of spider dragline silk.</title>
        <authorList>
            <person name="Kono N."/>
            <person name="Nakamura H."/>
            <person name="Mori M."/>
            <person name="Yoshida Y."/>
            <person name="Ohtoshi R."/>
            <person name="Malay A.D."/>
            <person name="Moran D.A.P."/>
            <person name="Tomita M."/>
            <person name="Numata K."/>
            <person name="Arakawa K."/>
        </authorList>
    </citation>
    <scope>NUCLEOTIDE SEQUENCE</scope>
</reference>
<dbReference type="Proteomes" id="UP000887013">
    <property type="component" value="Unassembled WGS sequence"/>
</dbReference>